<dbReference type="AlphaFoldDB" id="A0A8T0UXT8"/>
<gene>
    <name evidence="5" type="ORF">PVAP13_3KG400003</name>
</gene>
<dbReference type="InterPro" id="IPR058922">
    <property type="entry name" value="WHD_DRP"/>
</dbReference>
<evidence type="ECO:0000313" key="6">
    <source>
        <dbReference type="Proteomes" id="UP000823388"/>
    </source>
</evidence>
<dbReference type="Proteomes" id="UP000823388">
    <property type="component" value="Chromosome 3K"/>
</dbReference>
<proteinExistence type="predicted"/>
<dbReference type="Gene3D" id="3.80.10.10">
    <property type="entry name" value="Ribonuclease Inhibitor"/>
    <property type="match status" value="1"/>
</dbReference>
<organism evidence="5 6">
    <name type="scientific">Panicum virgatum</name>
    <name type="common">Blackwell switchgrass</name>
    <dbReference type="NCBI Taxonomy" id="38727"/>
    <lineage>
        <taxon>Eukaryota</taxon>
        <taxon>Viridiplantae</taxon>
        <taxon>Streptophyta</taxon>
        <taxon>Embryophyta</taxon>
        <taxon>Tracheophyta</taxon>
        <taxon>Spermatophyta</taxon>
        <taxon>Magnoliopsida</taxon>
        <taxon>Liliopsida</taxon>
        <taxon>Poales</taxon>
        <taxon>Poaceae</taxon>
        <taxon>PACMAD clade</taxon>
        <taxon>Panicoideae</taxon>
        <taxon>Panicodae</taxon>
        <taxon>Paniceae</taxon>
        <taxon>Panicinae</taxon>
        <taxon>Panicum</taxon>
        <taxon>Panicum sect. Hiantes</taxon>
    </lineage>
</organism>
<evidence type="ECO:0000313" key="5">
    <source>
        <dbReference type="EMBL" id="KAG2629082.1"/>
    </source>
</evidence>
<keyword evidence="6" id="KW-1185">Reference proteome</keyword>
<dbReference type="PANTHER" id="PTHR23155:SF1062">
    <property type="entry name" value="OS11G0579400 PROTEIN"/>
    <property type="match status" value="1"/>
</dbReference>
<dbReference type="Gene3D" id="1.10.10.10">
    <property type="entry name" value="Winged helix-like DNA-binding domain superfamily/Winged helix DNA-binding domain"/>
    <property type="match status" value="1"/>
</dbReference>
<name>A0A8T0UXT8_PANVG</name>
<dbReference type="Pfam" id="PF23598">
    <property type="entry name" value="LRR_14"/>
    <property type="match status" value="1"/>
</dbReference>
<dbReference type="Pfam" id="PF23559">
    <property type="entry name" value="WHD_DRP"/>
    <property type="match status" value="1"/>
</dbReference>
<reference evidence="5" key="1">
    <citation type="submission" date="2020-05" db="EMBL/GenBank/DDBJ databases">
        <title>WGS assembly of Panicum virgatum.</title>
        <authorList>
            <person name="Lovell J.T."/>
            <person name="Jenkins J."/>
            <person name="Shu S."/>
            <person name="Juenger T.E."/>
            <person name="Schmutz J."/>
        </authorList>
    </citation>
    <scope>NUCLEOTIDE SEQUENCE</scope>
    <source>
        <strain evidence="5">AP13</strain>
    </source>
</reference>
<feature type="domain" description="Disease resistance R13L4/SHOC-2-like LRR" evidence="4">
    <location>
        <begin position="506"/>
        <end position="806"/>
    </location>
</feature>
<evidence type="ECO:0000256" key="1">
    <source>
        <dbReference type="ARBA" id="ARBA00022737"/>
    </source>
</evidence>
<evidence type="ECO:0008006" key="7">
    <source>
        <dbReference type="Google" id="ProtNLM"/>
    </source>
</evidence>
<dbReference type="InterPro" id="IPR032675">
    <property type="entry name" value="LRR_dom_sf"/>
</dbReference>
<protein>
    <recommendedName>
        <fullName evidence="7">NB-ARC domain-containing protein</fullName>
    </recommendedName>
</protein>
<keyword evidence="1" id="KW-0677">Repeat</keyword>
<evidence type="ECO:0000256" key="2">
    <source>
        <dbReference type="ARBA" id="ARBA00022821"/>
    </source>
</evidence>
<evidence type="ECO:0000259" key="4">
    <source>
        <dbReference type="Pfam" id="PF23598"/>
    </source>
</evidence>
<comment type="caution">
    <text evidence="5">The sequence shown here is derived from an EMBL/GenBank/DDBJ whole genome shotgun (WGS) entry which is preliminary data.</text>
</comment>
<keyword evidence="2" id="KW-0611">Plant defense</keyword>
<dbReference type="InterPro" id="IPR055414">
    <property type="entry name" value="LRR_R13L4/SHOC2-like"/>
</dbReference>
<dbReference type="InterPro" id="IPR044974">
    <property type="entry name" value="Disease_R_plants"/>
</dbReference>
<evidence type="ECO:0000259" key="3">
    <source>
        <dbReference type="Pfam" id="PF23559"/>
    </source>
</evidence>
<sequence>MAKLGAIVYHLGTGNCLLRHLRRLLRLLQSVPARYRIATRIRELKVWAWDVGDRRKRYGITVPYSAATAGGAADVVYNGEAERPQTAAGEDEDTRRHQVLLYGTEPPPWWFRRRDDDEEVVHWRSHAAAVVQLLLREPPPATAARYDERQSAVRVLIINGDLAGKVAMLVYEHPSLAALLISCKACSGLGDVKSTLADIIYTIVGFDYPEDKPTVLTMISKIHGYLEGKRFLVLVTTDQLWEWECNELLDALLDAAVGCLPGSSIIMATEHHGLALSSSPYKIIDTSSAPNVYDFYDNQATKLGAECSYHVIFAPCHTEDTFAMRTFLHLLYVNPNRTQDELQHYTNAIFECRRLKRSIPKQQVHLLYLTVFPEGHVIRTTSLARRWVAEGLITATSSNTSTTATEQIQSSTDEAEHCLDVLFNRGFVFPLEISAEGNIKSCTVHRQVREFITRVAMDVNFMDSSLPPHLARYLSIHNRLGLQISHSDGESRDIAAYLPSLAASPQWQLPKVLDLEGFKGLAKKKNLKSICKILLLKYLSLRNTDVAELPMQIKELQCLETLDIRQTKVRVFATKAIVLPLLKHFLAGDKISISIDARKSEGSFSASPTAIVIELTGIAELLRLRKLGVDLRGKNAKLSDLFRQIEQLHGRLRYLSVRLDQPAASENHGDLTPPKFIQGLNISGLTSGLPQTIRQLRYLVKLSLTEAYLKEDGLCILGRLPGLLCLRLLHQSYIQIGLSFKEEEFQALNFLLVGTSDVSSITFSNGAAPKLERIIWSFFPTTARVSGIHHLPELREFVLNGDCNPDEVIQEIELHPNLPVFKHNPNVQRQEDIAAAASTSSASAS</sequence>
<dbReference type="PANTHER" id="PTHR23155">
    <property type="entry name" value="DISEASE RESISTANCE PROTEIN RP"/>
    <property type="match status" value="1"/>
</dbReference>
<dbReference type="InterPro" id="IPR036388">
    <property type="entry name" value="WH-like_DNA-bd_sf"/>
</dbReference>
<dbReference type="SUPFAM" id="SSF52058">
    <property type="entry name" value="L domain-like"/>
    <property type="match status" value="1"/>
</dbReference>
<dbReference type="EMBL" id="CM029041">
    <property type="protein sequence ID" value="KAG2629082.1"/>
    <property type="molecule type" value="Genomic_DNA"/>
</dbReference>
<dbReference type="GO" id="GO:0098542">
    <property type="term" value="P:defense response to other organism"/>
    <property type="evidence" value="ECO:0007669"/>
    <property type="project" value="TreeGrafter"/>
</dbReference>
<feature type="domain" description="Disease resistance protein winged helix" evidence="3">
    <location>
        <begin position="371"/>
        <end position="452"/>
    </location>
</feature>
<accession>A0A8T0UXT8</accession>